<protein>
    <recommendedName>
        <fullName evidence="1">Ribbon-helix-helix protein CopG domain-containing protein</fullName>
    </recommendedName>
</protein>
<dbReference type="Pfam" id="PF01402">
    <property type="entry name" value="RHH_1"/>
    <property type="match status" value="1"/>
</dbReference>
<reference evidence="2" key="1">
    <citation type="submission" date="2022-09" db="EMBL/GenBank/DDBJ databases">
        <title>Actin cytoskeleton and complex cell architecture in an #Asgard archaeon.</title>
        <authorList>
            <person name="Ponce Toledo R.I."/>
            <person name="Schleper C."/>
            <person name="Rodrigues Oliveira T."/>
            <person name="Wollweber F."/>
            <person name="Xu J."/>
            <person name="Rittmann S."/>
            <person name="Klingl A."/>
            <person name="Pilhofer M."/>
        </authorList>
    </citation>
    <scope>NUCLEOTIDE SEQUENCE</scope>
    <source>
        <strain evidence="2">B-35</strain>
    </source>
</reference>
<sequence length="106" mass="12627">MICTTELDYKYLTEIIFLSKAITRRRWSIRIITVNVPETYLKAIEKLTKGGLYPSRSELIRCAVREFLIEELESAKDWKNYQPIPMIDKQPSMPNDFISFYHKLKH</sequence>
<feature type="domain" description="Ribbon-helix-helix protein CopG" evidence="1">
    <location>
        <begin position="32"/>
        <end position="71"/>
    </location>
</feature>
<evidence type="ECO:0000259" key="1">
    <source>
        <dbReference type="Pfam" id="PF01402"/>
    </source>
</evidence>
<dbReference type="Proteomes" id="UP001208689">
    <property type="component" value="Chromosome"/>
</dbReference>
<dbReference type="EMBL" id="CP104013">
    <property type="protein sequence ID" value="UYP46986.1"/>
    <property type="molecule type" value="Genomic_DNA"/>
</dbReference>
<dbReference type="InterPro" id="IPR010985">
    <property type="entry name" value="Ribbon_hlx_hlx"/>
</dbReference>
<gene>
    <name evidence="2" type="ORF">NEF87_003271</name>
</gene>
<dbReference type="InterPro" id="IPR002145">
    <property type="entry name" value="CopG"/>
</dbReference>
<name>A0ABY6HU91_9ARCH</name>
<accession>A0ABY6HU91</accession>
<dbReference type="InterPro" id="IPR013321">
    <property type="entry name" value="Arc_rbn_hlx_hlx"/>
</dbReference>
<organism evidence="2 3">
    <name type="scientific">Candidatus Lokiarchaeum ossiferum</name>
    <dbReference type="NCBI Taxonomy" id="2951803"/>
    <lineage>
        <taxon>Archaea</taxon>
        <taxon>Promethearchaeati</taxon>
        <taxon>Promethearchaeota</taxon>
        <taxon>Promethearchaeia</taxon>
        <taxon>Promethearchaeales</taxon>
        <taxon>Promethearchaeaceae</taxon>
        <taxon>Candidatus Lokiarchaeum</taxon>
    </lineage>
</organism>
<evidence type="ECO:0000313" key="3">
    <source>
        <dbReference type="Proteomes" id="UP001208689"/>
    </source>
</evidence>
<dbReference type="CDD" id="cd22231">
    <property type="entry name" value="RHH_NikR_HicB-like"/>
    <property type="match status" value="1"/>
</dbReference>
<proteinExistence type="predicted"/>
<keyword evidence="3" id="KW-1185">Reference proteome</keyword>
<evidence type="ECO:0000313" key="2">
    <source>
        <dbReference type="EMBL" id="UYP46986.1"/>
    </source>
</evidence>
<dbReference type="Gene3D" id="1.10.1220.10">
    <property type="entry name" value="Met repressor-like"/>
    <property type="match status" value="1"/>
</dbReference>
<dbReference type="SUPFAM" id="SSF47598">
    <property type="entry name" value="Ribbon-helix-helix"/>
    <property type="match status" value="1"/>
</dbReference>